<dbReference type="InterPro" id="IPR024775">
    <property type="entry name" value="DinB-like"/>
</dbReference>
<evidence type="ECO:0000313" key="3">
    <source>
        <dbReference type="Proteomes" id="UP000053477"/>
    </source>
</evidence>
<dbReference type="PANTHER" id="PTHR39473:SF1">
    <property type="entry name" value="DINB-LIKE DOMAIN-CONTAINING PROTEIN"/>
    <property type="match status" value="1"/>
</dbReference>
<dbReference type="OrthoDB" id="5564877at2759"/>
<dbReference type="AlphaFoldDB" id="A0A0H2S8A6"/>
<protein>
    <recommendedName>
        <fullName evidence="1">DinB-like domain-containing protein</fullName>
    </recommendedName>
</protein>
<dbReference type="InterPro" id="IPR034660">
    <property type="entry name" value="DinB/YfiT-like"/>
</dbReference>
<name>A0A0H2S8A6_9AGAM</name>
<dbReference type="SUPFAM" id="SSF109854">
    <property type="entry name" value="DinB/YfiT-like putative metalloenzymes"/>
    <property type="match status" value="1"/>
</dbReference>
<evidence type="ECO:0000313" key="2">
    <source>
        <dbReference type="EMBL" id="KLO20520.1"/>
    </source>
</evidence>
<evidence type="ECO:0000259" key="1">
    <source>
        <dbReference type="Pfam" id="PF12867"/>
    </source>
</evidence>
<organism evidence="2 3">
    <name type="scientific">Schizopora paradoxa</name>
    <dbReference type="NCBI Taxonomy" id="27342"/>
    <lineage>
        <taxon>Eukaryota</taxon>
        <taxon>Fungi</taxon>
        <taxon>Dikarya</taxon>
        <taxon>Basidiomycota</taxon>
        <taxon>Agaricomycotina</taxon>
        <taxon>Agaricomycetes</taxon>
        <taxon>Hymenochaetales</taxon>
        <taxon>Schizoporaceae</taxon>
        <taxon>Schizopora</taxon>
    </lineage>
</organism>
<sequence length="203" mass="22753">MASDDHPEDNMDNLLAVGVIVLKQAVDFVQESVTTDEQLTFRSKFIPGSTIGKHLRHARDHYVLLLESVNSNPSSYIGSEGQPESMPSLSYDMRTRNTPMEASRTSAIEALQSCILQLEEIVPKIRKDARIKLHAVTPFEQVFETTFARELWFAALHAVHHWSMVRVIAAEQNMSSEESFGIAPSTLVYHDREAALGKSKSKI</sequence>
<dbReference type="EMBL" id="KQ085882">
    <property type="protein sequence ID" value="KLO20520.1"/>
    <property type="molecule type" value="Genomic_DNA"/>
</dbReference>
<dbReference type="InParanoid" id="A0A0H2S8A6"/>
<dbReference type="Proteomes" id="UP000053477">
    <property type="component" value="Unassembled WGS sequence"/>
</dbReference>
<gene>
    <name evidence="2" type="ORF">SCHPADRAFT_934359</name>
</gene>
<dbReference type="PANTHER" id="PTHR39473">
    <property type="match status" value="1"/>
</dbReference>
<feature type="domain" description="DinB-like" evidence="1">
    <location>
        <begin position="35"/>
        <end position="163"/>
    </location>
</feature>
<dbReference type="STRING" id="27342.A0A0H2S8A6"/>
<dbReference type="Pfam" id="PF12867">
    <property type="entry name" value="DinB_2"/>
    <property type="match status" value="1"/>
</dbReference>
<reference evidence="2 3" key="1">
    <citation type="submission" date="2015-04" db="EMBL/GenBank/DDBJ databases">
        <title>Complete genome sequence of Schizopora paradoxa KUC8140, a cosmopolitan wood degrader in East Asia.</title>
        <authorList>
            <consortium name="DOE Joint Genome Institute"/>
            <person name="Min B."/>
            <person name="Park H."/>
            <person name="Jang Y."/>
            <person name="Kim J.-J."/>
            <person name="Kim K.H."/>
            <person name="Pangilinan J."/>
            <person name="Lipzen A."/>
            <person name="Riley R."/>
            <person name="Grigoriev I.V."/>
            <person name="Spatafora J.W."/>
            <person name="Choi I.-G."/>
        </authorList>
    </citation>
    <scope>NUCLEOTIDE SEQUENCE [LARGE SCALE GENOMIC DNA]</scope>
    <source>
        <strain evidence="2 3">KUC8140</strain>
    </source>
</reference>
<keyword evidence="3" id="KW-1185">Reference proteome</keyword>
<accession>A0A0H2S8A6</accession>
<proteinExistence type="predicted"/>